<keyword evidence="3" id="KW-1185">Reference proteome</keyword>
<proteinExistence type="predicted"/>
<dbReference type="InterPro" id="IPR036397">
    <property type="entry name" value="RNaseH_sf"/>
</dbReference>
<dbReference type="GO" id="GO:0004523">
    <property type="term" value="F:RNA-DNA hybrid ribonuclease activity"/>
    <property type="evidence" value="ECO:0007669"/>
    <property type="project" value="InterPro"/>
</dbReference>
<dbReference type="InterPro" id="IPR002156">
    <property type="entry name" value="RNaseH_domain"/>
</dbReference>
<organism evidence="2 3">
    <name type="scientific">Quercus rubra</name>
    <name type="common">Northern red oak</name>
    <name type="synonym">Quercus borealis</name>
    <dbReference type="NCBI Taxonomy" id="3512"/>
    <lineage>
        <taxon>Eukaryota</taxon>
        <taxon>Viridiplantae</taxon>
        <taxon>Streptophyta</taxon>
        <taxon>Embryophyta</taxon>
        <taxon>Tracheophyta</taxon>
        <taxon>Spermatophyta</taxon>
        <taxon>Magnoliopsida</taxon>
        <taxon>eudicotyledons</taxon>
        <taxon>Gunneridae</taxon>
        <taxon>Pentapetalae</taxon>
        <taxon>rosids</taxon>
        <taxon>fabids</taxon>
        <taxon>Fagales</taxon>
        <taxon>Fagaceae</taxon>
        <taxon>Quercus</taxon>
    </lineage>
</organism>
<gene>
    <name evidence="2" type="ORF">RGQ29_015097</name>
</gene>
<evidence type="ECO:0000259" key="1">
    <source>
        <dbReference type="Pfam" id="PF13456"/>
    </source>
</evidence>
<dbReference type="AlphaFoldDB" id="A0AAN7J3W9"/>
<evidence type="ECO:0000313" key="3">
    <source>
        <dbReference type="Proteomes" id="UP001324115"/>
    </source>
</evidence>
<dbReference type="InterPro" id="IPR012337">
    <property type="entry name" value="RNaseH-like_sf"/>
</dbReference>
<reference evidence="2 3" key="1">
    <citation type="journal article" date="2023" name="G3 (Bethesda)">
        <title>A haplotype-resolved chromosome-scale genome for Quercus rubra L. provides insights into the genetics of adaptive traits for red oak species.</title>
        <authorList>
            <person name="Kapoor B."/>
            <person name="Jenkins J."/>
            <person name="Schmutz J."/>
            <person name="Zhebentyayeva T."/>
            <person name="Kuelheim C."/>
            <person name="Coggeshall M."/>
            <person name="Heim C."/>
            <person name="Lasky J.R."/>
            <person name="Leites L."/>
            <person name="Islam-Faridi N."/>
            <person name="Romero-Severson J."/>
            <person name="DeLeo V.L."/>
            <person name="Lucas S.M."/>
            <person name="Lazic D."/>
            <person name="Gailing O."/>
            <person name="Carlson J."/>
            <person name="Staton M."/>
        </authorList>
    </citation>
    <scope>NUCLEOTIDE SEQUENCE [LARGE SCALE GENOMIC DNA]</scope>
    <source>
        <strain evidence="2">Pseudo-F2</strain>
    </source>
</reference>
<feature type="domain" description="RNase H type-1" evidence="1">
    <location>
        <begin position="315"/>
        <end position="437"/>
    </location>
</feature>
<protein>
    <recommendedName>
        <fullName evidence="1">RNase H type-1 domain-containing protein</fullName>
    </recommendedName>
</protein>
<dbReference type="SUPFAM" id="SSF53098">
    <property type="entry name" value="Ribonuclease H-like"/>
    <property type="match status" value="1"/>
</dbReference>
<dbReference type="InterPro" id="IPR053151">
    <property type="entry name" value="RNase_H-like"/>
</dbReference>
<comment type="caution">
    <text evidence="2">The sequence shown here is derived from an EMBL/GenBank/DDBJ whole genome shotgun (WGS) entry which is preliminary data.</text>
</comment>
<dbReference type="CDD" id="cd06222">
    <property type="entry name" value="RNase_H_like"/>
    <property type="match status" value="1"/>
</dbReference>
<dbReference type="EMBL" id="JAXUIC010000003">
    <property type="protein sequence ID" value="KAK4597417.1"/>
    <property type="molecule type" value="Genomic_DNA"/>
</dbReference>
<dbReference type="PANTHER" id="PTHR47723:SF19">
    <property type="entry name" value="POLYNUCLEOTIDYL TRANSFERASE, RIBONUCLEASE H-LIKE SUPERFAMILY PROTEIN"/>
    <property type="match status" value="1"/>
</dbReference>
<name>A0AAN7J3W9_QUERU</name>
<evidence type="ECO:0000313" key="2">
    <source>
        <dbReference type="EMBL" id="KAK4597417.1"/>
    </source>
</evidence>
<dbReference type="PANTHER" id="PTHR47723">
    <property type="entry name" value="OS05G0353850 PROTEIN"/>
    <property type="match status" value="1"/>
</dbReference>
<dbReference type="Pfam" id="PF13456">
    <property type="entry name" value="RVT_3"/>
    <property type="match status" value="1"/>
</dbReference>
<dbReference type="Proteomes" id="UP001324115">
    <property type="component" value="Unassembled WGS sequence"/>
</dbReference>
<dbReference type="Gene3D" id="3.30.420.10">
    <property type="entry name" value="Ribonuclease H-like superfamily/Ribonuclease H"/>
    <property type="match status" value="1"/>
</dbReference>
<accession>A0AAN7J3W9</accession>
<dbReference type="GO" id="GO:0003676">
    <property type="term" value="F:nucleic acid binding"/>
    <property type="evidence" value="ECO:0007669"/>
    <property type="project" value="InterPro"/>
</dbReference>
<dbReference type="InterPro" id="IPR044730">
    <property type="entry name" value="RNase_H-like_dom_plant"/>
</dbReference>
<sequence length="459" mass="52374">MGFRDLRDFNLAMLAKQGWRMLQDHDSLLSKCFKVRYFPRYTFLEAKESPGCSYVWISLVAALPILKSGYCWRVGNGSSMGDKWIPNYPTNKVLHPIHEPVDEMAVVSKLIDLELHVWRGDMIMTLFHRDDAAAITKIPLSRRAVSDSIIWLHNKNGTFSFKSTYKVARRMRECNLVKRKIIIDDKCHIYTREVESVTHALWGCAAVQDVWAGSIPKLQKGFSAFSDFMQLMEHLVVRLSTDEMKLFLVQCWLIWNQHNCVLYGGQLKHPTSLNKRAEEFLEKFKQAQVSLDSSLREQTMGDAWQLPPSMEYKLNFDVAIFSSLEKSGIGTIIRNDKGEVMAGMFAIGSKVDTSEEAELLVCRRSIEFAVDSGFTRLEIEGDNSNVMQAISSDMANYSFLGNVVDDIRHLMSGLQWASPSKIRRGGNKVAHVLAQHARHIDYDLYWLEDSSPPALEALY</sequence>